<dbReference type="InterPro" id="IPR018490">
    <property type="entry name" value="cNMP-bd_dom_sf"/>
</dbReference>
<dbReference type="CDD" id="cd00038">
    <property type="entry name" value="CAP_ED"/>
    <property type="match status" value="2"/>
</dbReference>
<protein>
    <submittedName>
        <fullName evidence="3">Putative transcriptional regulator, Crp/Fnr family protein</fullName>
    </submittedName>
</protein>
<sequence length="862" mass="97168">MTTIGDNQDRFCGGFSVKRKNWTFLAVLWLTEDPTSFATNDNDSRLRDTSRTSLSSDISMDSPTVQTDDCEAKLFQMPNGGTIVKTVLGRVQIGIPPETIKDSMKCGIDVPNYFVFGELLFDRKHGVNLAEAEFPAYWNFFIKKRVINFVCRRDQEIAIRKVFRETLLGPEKIDLSSEYPPHLADLMPDLHKEAQYLRTFDNIDELLHFHNFDRNGTVSLEGGRLKIHHDKSNHLFVFYEDDQETVSVSSYVSVPGRKYQGNSLKMSTKMFEPPVFGITILGNSSGFDPSHSTSGFILWIDRRGTMVDPPLNSKEILQKADAGTMQAILDETQITIMTTPTIMHSFLRKYSALTSLRESELQRLFTYKQPVTCGELMRINGADIRFHYSLHTIPCIGFEVFYGGKSIYFSGDTCNIPERIEEMHNQGRMSRGRYEYFTNFGWQHSLILHEAGIPPIHTPISILQDLPDDIKERLHLIHLCETSIPPESNLKIAKQGIDNTIALPVVPYIHSDAIQLLRVLEATDIFRNFTLVQAIEILSIAKMTKYRASEEIISEGSFGDGFYIVASGIGLVKISGRQKKHLIVGDFFGEMALIGEGKGQDGCIRTATVVAQTDMDVVSFDKTSFVSIIRGNHSLIDFMVKLAKARQDESWSIVDKNCILSNLTNAQKAHFQAVLYPVTCKKGDYLWRRGEKATHAYLVRTGSSAVYEEDALGIDFLHRSIDESNHRPTPLTPTTTRKGMSSGKTVESFKHGSVPNPNPIFIDGDGEHRKILHQNYFAHYPFGTGSFLAETDSLVSGTVKNHMTTALVLEDSTLYAIHQEDYAHFLERNPGVKLNLMGTIFSEAIQLSTPMRRGVSYDECEY</sequence>
<dbReference type="InterPro" id="IPR036866">
    <property type="entry name" value="RibonucZ/Hydroxyglut_hydro"/>
</dbReference>
<dbReference type="Pfam" id="PF00027">
    <property type="entry name" value="cNMP_binding"/>
    <property type="match status" value="1"/>
</dbReference>
<keyword evidence="4" id="KW-1185">Reference proteome</keyword>
<dbReference type="InterPro" id="IPR014710">
    <property type="entry name" value="RmlC-like_jellyroll"/>
</dbReference>
<dbReference type="EMBL" id="MDYQ01000036">
    <property type="protein sequence ID" value="PRP86006.1"/>
    <property type="molecule type" value="Genomic_DNA"/>
</dbReference>
<dbReference type="STRING" id="1890364.A0A2P6NPX0"/>
<dbReference type="FunCoup" id="A0A2P6NPX0">
    <property type="interactions" value="19"/>
</dbReference>
<dbReference type="PANTHER" id="PTHR11635:SF152">
    <property type="entry name" value="CAMP-DEPENDENT PROTEIN KINASE TYPE I REGULATORY SUBUNIT-RELATED"/>
    <property type="match status" value="1"/>
</dbReference>
<dbReference type="PROSITE" id="PS50042">
    <property type="entry name" value="CNMP_BINDING_3"/>
    <property type="match status" value="2"/>
</dbReference>
<feature type="domain" description="Cyclic nucleotide-binding" evidence="2">
    <location>
        <begin position="525"/>
        <end position="629"/>
    </location>
</feature>
<dbReference type="InterPro" id="IPR000595">
    <property type="entry name" value="cNMP-bd_dom"/>
</dbReference>
<feature type="domain" description="Cyclic nucleotide-binding" evidence="2">
    <location>
        <begin position="659"/>
        <end position="710"/>
    </location>
</feature>
<feature type="region of interest" description="Disordered" evidence="1">
    <location>
        <begin position="724"/>
        <end position="749"/>
    </location>
</feature>
<dbReference type="GO" id="GO:0030552">
    <property type="term" value="F:cAMP binding"/>
    <property type="evidence" value="ECO:0007669"/>
    <property type="project" value="TreeGrafter"/>
</dbReference>
<feature type="region of interest" description="Disordered" evidence="1">
    <location>
        <begin position="40"/>
        <end position="64"/>
    </location>
</feature>
<dbReference type="GO" id="GO:0005829">
    <property type="term" value="C:cytosol"/>
    <property type="evidence" value="ECO:0007669"/>
    <property type="project" value="TreeGrafter"/>
</dbReference>
<dbReference type="Proteomes" id="UP000241769">
    <property type="component" value="Unassembled WGS sequence"/>
</dbReference>
<accession>A0A2P6NPX0</accession>
<dbReference type="Gene3D" id="3.60.15.10">
    <property type="entry name" value="Ribonuclease Z/Hydroxyacylglutathione hydrolase-like"/>
    <property type="match status" value="1"/>
</dbReference>
<dbReference type="GO" id="GO:0023052">
    <property type="term" value="P:signaling"/>
    <property type="evidence" value="ECO:0007669"/>
    <property type="project" value="UniProtKB-ARBA"/>
</dbReference>
<dbReference type="SUPFAM" id="SSF56281">
    <property type="entry name" value="Metallo-hydrolase/oxidoreductase"/>
    <property type="match status" value="1"/>
</dbReference>
<evidence type="ECO:0000313" key="3">
    <source>
        <dbReference type="EMBL" id="PRP86006.1"/>
    </source>
</evidence>
<dbReference type="AlphaFoldDB" id="A0A2P6NPX0"/>
<dbReference type="OrthoDB" id="421226at2759"/>
<comment type="caution">
    <text evidence="3">The sequence shown here is derived from an EMBL/GenBank/DDBJ whole genome shotgun (WGS) entry which is preliminary data.</text>
</comment>
<dbReference type="GO" id="GO:0004862">
    <property type="term" value="F:cAMP-dependent protein kinase inhibitor activity"/>
    <property type="evidence" value="ECO:0007669"/>
    <property type="project" value="TreeGrafter"/>
</dbReference>
<reference evidence="3 4" key="1">
    <citation type="journal article" date="2018" name="Genome Biol. Evol.">
        <title>Multiple Roots of Fruiting Body Formation in Amoebozoa.</title>
        <authorList>
            <person name="Hillmann F."/>
            <person name="Forbes G."/>
            <person name="Novohradska S."/>
            <person name="Ferling I."/>
            <person name="Riege K."/>
            <person name="Groth M."/>
            <person name="Westermann M."/>
            <person name="Marz M."/>
            <person name="Spaller T."/>
            <person name="Winckler T."/>
            <person name="Schaap P."/>
            <person name="Glockner G."/>
        </authorList>
    </citation>
    <scope>NUCLEOTIDE SEQUENCE [LARGE SCALE GENOMIC DNA]</scope>
    <source>
        <strain evidence="3 4">Jena</strain>
    </source>
</reference>
<proteinExistence type="predicted"/>
<dbReference type="GO" id="GO:0007154">
    <property type="term" value="P:cell communication"/>
    <property type="evidence" value="ECO:0007669"/>
    <property type="project" value="UniProtKB-ARBA"/>
</dbReference>
<dbReference type="SMART" id="SM00100">
    <property type="entry name" value="cNMP"/>
    <property type="match status" value="1"/>
</dbReference>
<dbReference type="PANTHER" id="PTHR11635">
    <property type="entry name" value="CAMP-DEPENDENT PROTEIN KINASE REGULATORY CHAIN"/>
    <property type="match status" value="1"/>
</dbReference>
<dbReference type="GO" id="GO:0034236">
    <property type="term" value="F:protein kinase A catalytic subunit binding"/>
    <property type="evidence" value="ECO:0007669"/>
    <property type="project" value="TreeGrafter"/>
</dbReference>
<dbReference type="PRINTS" id="PR00103">
    <property type="entry name" value="CAMPKINASE"/>
</dbReference>
<organism evidence="3 4">
    <name type="scientific">Planoprotostelium fungivorum</name>
    <dbReference type="NCBI Taxonomy" id="1890364"/>
    <lineage>
        <taxon>Eukaryota</taxon>
        <taxon>Amoebozoa</taxon>
        <taxon>Evosea</taxon>
        <taxon>Variosea</taxon>
        <taxon>Cavosteliida</taxon>
        <taxon>Cavosteliaceae</taxon>
        <taxon>Planoprotostelium</taxon>
    </lineage>
</organism>
<evidence type="ECO:0000256" key="1">
    <source>
        <dbReference type="SAM" id="MobiDB-lite"/>
    </source>
</evidence>
<dbReference type="InterPro" id="IPR050503">
    <property type="entry name" value="cAMP-dep_PK_reg_su-like"/>
</dbReference>
<dbReference type="GO" id="GO:0005952">
    <property type="term" value="C:cAMP-dependent protein kinase complex"/>
    <property type="evidence" value="ECO:0007669"/>
    <property type="project" value="InterPro"/>
</dbReference>
<dbReference type="SUPFAM" id="SSF51206">
    <property type="entry name" value="cAMP-binding domain-like"/>
    <property type="match status" value="2"/>
</dbReference>
<evidence type="ECO:0000313" key="4">
    <source>
        <dbReference type="Proteomes" id="UP000241769"/>
    </source>
</evidence>
<evidence type="ECO:0000259" key="2">
    <source>
        <dbReference type="PROSITE" id="PS50042"/>
    </source>
</evidence>
<dbReference type="Gene3D" id="2.60.120.10">
    <property type="entry name" value="Jelly Rolls"/>
    <property type="match status" value="2"/>
</dbReference>
<name>A0A2P6NPX0_9EUKA</name>
<gene>
    <name evidence="3" type="ORF">PROFUN_05777</name>
</gene>
<dbReference type="PROSITE" id="PS00889">
    <property type="entry name" value="CNMP_BINDING_2"/>
    <property type="match status" value="1"/>
</dbReference>
<dbReference type="InParanoid" id="A0A2P6NPX0"/>
<feature type="compositionally biased region" description="Low complexity" evidence="1">
    <location>
        <begin position="51"/>
        <end position="62"/>
    </location>
</feature>
<dbReference type="InterPro" id="IPR018488">
    <property type="entry name" value="cNMP-bd_CS"/>
</dbReference>